<comment type="caution">
    <text evidence="2">The sequence shown here is derived from an EMBL/GenBank/DDBJ whole genome shotgun (WGS) entry which is preliminary data.</text>
</comment>
<organism evidence="2 3">
    <name type="scientific">Sphingomonas arvum</name>
    <dbReference type="NCBI Taxonomy" id="2992113"/>
    <lineage>
        <taxon>Bacteria</taxon>
        <taxon>Pseudomonadati</taxon>
        <taxon>Pseudomonadota</taxon>
        <taxon>Alphaproteobacteria</taxon>
        <taxon>Sphingomonadales</taxon>
        <taxon>Sphingomonadaceae</taxon>
        <taxon>Sphingomonas</taxon>
    </lineage>
</organism>
<keyword evidence="3" id="KW-1185">Reference proteome</keyword>
<keyword evidence="1" id="KW-1133">Transmembrane helix</keyword>
<dbReference type="Proteomes" id="UP001526246">
    <property type="component" value="Unassembled WGS sequence"/>
</dbReference>
<dbReference type="RefSeq" id="WP_264882089.1">
    <property type="nucleotide sequence ID" value="NZ_JAPDOB010000002.1"/>
</dbReference>
<name>A0ABT3JEY9_9SPHN</name>
<feature type="transmembrane region" description="Helical" evidence="1">
    <location>
        <begin position="173"/>
        <end position="194"/>
    </location>
</feature>
<dbReference type="EMBL" id="JAPDOB010000002">
    <property type="protein sequence ID" value="MCW3797647.1"/>
    <property type="molecule type" value="Genomic_DNA"/>
</dbReference>
<evidence type="ECO:0000313" key="3">
    <source>
        <dbReference type="Proteomes" id="UP001526246"/>
    </source>
</evidence>
<protein>
    <submittedName>
        <fullName evidence="2">Uncharacterized protein</fullName>
    </submittedName>
</protein>
<evidence type="ECO:0000256" key="1">
    <source>
        <dbReference type="SAM" id="Phobius"/>
    </source>
</evidence>
<evidence type="ECO:0000313" key="2">
    <source>
        <dbReference type="EMBL" id="MCW3797647.1"/>
    </source>
</evidence>
<gene>
    <name evidence="2" type="ORF">OMW55_07505</name>
</gene>
<proteinExistence type="predicted"/>
<keyword evidence="1" id="KW-0472">Membrane</keyword>
<keyword evidence="1" id="KW-0812">Transmembrane</keyword>
<reference evidence="2 3" key="1">
    <citation type="submission" date="2022-10" db="EMBL/GenBank/DDBJ databases">
        <title>Sphingomonas sp.</title>
        <authorList>
            <person name="Jin C."/>
        </authorList>
    </citation>
    <scope>NUCLEOTIDE SEQUENCE [LARGE SCALE GENOMIC DNA]</scope>
    <source>
        <strain evidence="2 3">BN140010</strain>
    </source>
</reference>
<accession>A0ABT3JEY9</accession>
<sequence>MPKFMQERHINVAVKLAVGGGYEITPYEGSRNLKDQELVCSKEPKTHPHDIGKDDLFKEGCHVLVFTVDNDAQAELRFPAVPEDAYWAQKVNPTGTSGPKSPTQVADVVPVWVSDDGQQLIVLNFNNKAKRIGYTLRLLDKNNNPHLCDPIMGNGNGGKSAPQTPSPLVTGSLIAGAGALLGGLGYALASSASLGPKRRHRRK</sequence>